<gene>
    <name evidence="5" type="primary">LOC109715466</name>
</gene>
<feature type="transmembrane region" description="Helical" evidence="3">
    <location>
        <begin position="25"/>
        <end position="45"/>
    </location>
</feature>
<organism evidence="4 5">
    <name type="scientific">Ananas comosus</name>
    <name type="common">Pineapple</name>
    <name type="synonym">Ananas ananas</name>
    <dbReference type="NCBI Taxonomy" id="4615"/>
    <lineage>
        <taxon>Eukaryota</taxon>
        <taxon>Viridiplantae</taxon>
        <taxon>Streptophyta</taxon>
        <taxon>Embryophyta</taxon>
        <taxon>Tracheophyta</taxon>
        <taxon>Spermatophyta</taxon>
        <taxon>Magnoliopsida</taxon>
        <taxon>Liliopsida</taxon>
        <taxon>Poales</taxon>
        <taxon>Bromeliaceae</taxon>
        <taxon>Bromelioideae</taxon>
        <taxon>Ananas</taxon>
    </lineage>
</organism>
<evidence type="ECO:0000256" key="2">
    <source>
        <dbReference type="SAM" id="MobiDB-lite"/>
    </source>
</evidence>
<reference evidence="5" key="2">
    <citation type="submission" date="2025-08" db="UniProtKB">
        <authorList>
            <consortium name="RefSeq"/>
        </authorList>
    </citation>
    <scope>IDENTIFICATION</scope>
    <source>
        <tissue evidence="5">Leaf</tissue>
    </source>
</reference>
<keyword evidence="3" id="KW-0472">Membrane</keyword>
<feature type="compositionally biased region" description="Polar residues" evidence="2">
    <location>
        <begin position="102"/>
        <end position="113"/>
    </location>
</feature>
<evidence type="ECO:0000313" key="5">
    <source>
        <dbReference type="RefSeq" id="XP_020096066.1"/>
    </source>
</evidence>
<keyword evidence="4" id="KW-1185">Reference proteome</keyword>
<accession>A0A6P5FIA9</accession>
<sequence>MEAKTCMRYFFSMEREKRVEDIKTLLKVIIPLAFPIAGFIISTLMTSRTSERDPSISPSREEREMDSHLYVSQHEFDDESSSHCTDEPFGSDEAEDKELEAANSSRSPTTQEITVMERYENPDEISIEQEEKGLNLNEEIASLKSIITVLEERVHEFQNRFHDYYYMKEEESTFQKLQIMCLGLKLEFLESQNQRLERTVAEFQEAIEGFDAIRADYAMLQQKFKRLSKINTRNSRIIRQEVSNLNAREIELSKEKAELELVMREIKELGNQFQEERKAMQENFKTTELMNKYTSKDKEVEVQIEECNIRQLSGKEETLDQLGQIRGRWAGDMEEMIYIGWITACLRRELTMNQQEEITRISEEALALPEEKGDLLTVYTPATAEVQSCCVDFDQATCTGSTEDDGETGIDVAVRNENRGSGKRRLLHKLKGWAKLKGKSKSKGSCYRDDKSYQKSYDSS</sequence>
<dbReference type="OrthoDB" id="687739at2759"/>
<proteinExistence type="predicted"/>
<dbReference type="RefSeq" id="XP_020096066.1">
    <property type="nucleotide sequence ID" value="XM_020240477.1"/>
</dbReference>
<keyword evidence="1" id="KW-0175">Coiled coil</keyword>
<feature type="region of interest" description="Disordered" evidence="2">
    <location>
        <begin position="73"/>
        <end position="123"/>
    </location>
</feature>
<keyword evidence="3" id="KW-1133">Transmembrane helix</keyword>
<protein>
    <submittedName>
        <fullName evidence="5">Protein CHUP1, chloroplastic-like</fullName>
    </submittedName>
</protein>
<feature type="coiled-coil region" evidence="1">
    <location>
        <begin position="140"/>
        <end position="206"/>
    </location>
</feature>
<keyword evidence="3" id="KW-0812">Transmembrane</keyword>
<name>A0A6P5FIA9_ANACO</name>
<dbReference type="GeneID" id="109715466"/>
<reference evidence="4" key="1">
    <citation type="journal article" date="2015" name="Nat. Genet.">
        <title>The pineapple genome and the evolution of CAM photosynthesis.</title>
        <authorList>
            <person name="Ming R."/>
            <person name="VanBuren R."/>
            <person name="Wai C.M."/>
            <person name="Tang H."/>
            <person name="Schatz M.C."/>
            <person name="Bowers J.E."/>
            <person name="Lyons E."/>
            <person name="Wang M.L."/>
            <person name="Chen J."/>
            <person name="Biggers E."/>
            <person name="Zhang J."/>
            <person name="Huang L."/>
            <person name="Zhang L."/>
            <person name="Miao W."/>
            <person name="Zhang J."/>
            <person name="Ye Z."/>
            <person name="Miao C."/>
            <person name="Lin Z."/>
            <person name="Wang H."/>
            <person name="Zhou H."/>
            <person name="Yim W.C."/>
            <person name="Priest H.D."/>
            <person name="Zheng C."/>
            <person name="Woodhouse M."/>
            <person name="Edger P.P."/>
            <person name="Guyot R."/>
            <person name="Guo H.B."/>
            <person name="Guo H."/>
            <person name="Zheng G."/>
            <person name="Singh R."/>
            <person name="Sharma A."/>
            <person name="Min X."/>
            <person name="Zheng Y."/>
            <person name="Lee H."/>
            <person name="Gurtowski J."/>
            <person name="Sedlazeck F.J."/>
            <person name="Harkess A."/>
            <person name="McKain M.R."/>
            <person name="Liao Z."/>
            <person name="Fang J."/>
            <person name="Liu J."/>
            <person name="Zhang X."/>
            <person name="Zhang Q."/>
            <person name="Hu W."/>
            <person name="Qin Y."/>
            <person name="Wang K."/>
            <person name="Chen L.Y."/>
            <person name="Shirley N."/>
            <person name="Lin Y.R."/>
            <person name="Liu L.Y."/>
            <person name="Hernandez A.G."/>
            <person name="Wright C.L."/>
            <person name="Bulone V."/>
            <person name="Tuskan G.A."/>
            <person name="Heath K."/>
            <person name="Zee F."/>
            <person name="Moore P.H."/>
            <person name="Sunkar R."/>
            <person name="Leebens-Mack J.H."/>
            <person name="Mockler T."/>
            <person name="Bennetzen J.L."/>
            <person name="Freeling M."/>
            <person name="Sankoff D."/>
            <person name="Paterson A.H."/>
            <person name="Zhu X."/>
            <person name="Yang X."/>
            <person name="Smith J.A."/>
            <person name="Cushman J.C."/>
            <person name="Paull R.E."/>
            <person name="Yu Q."/>
        </authorList>
    </citation>
    <scope>NUCLEOTIDE SEQUENCE [LARGE SCALE GENOMIC DNA]</scope>
    <source>
        <strain evidence="4">cv. F153</strain>
    </source>
</reference>
<feature type="coiled-coil region" evidence="1">
    <location>
        <begin position="252"/>
        <end position="283"/>
    </location>
</feature>
<dbReference type="Proteomes" id="UP000515123">
    <property type="component" value="Linkage group 9"/>
</dbReference>
<evidence type="ECO:0000256" key="1">
    <source>
        <dbReference type="SAM" id="Coils"/>
    </source>
</evidence>
<feature type="region of interest" description="Disordered" evidence="2">
    <location>
        <begin position="439"/>
        <end position="460"/>
    </location>
</feature>
<dbReference type="AlphaFoldDB" id="A0A6P5FIA9"/>
<feature type="region of interest" description="Disordered" evidence="2">
    <location>
        <begin position="47"/>
        <end position="66"/>
    </location>
</feature>
<evidence type="ECO:0000256" key="3">
    <source>
        <dbReference type="SAM" id="Phobius"/>
    </source>
</evidence>
<feature type="compositionally biased region" description="Acidic residues" evidence="2">
    <location>
        <begin position="89"/>
        <end position="98"/>
    </location>
</feature>
<feature type="compositionally biased region" description="Basic and acidic residues" evidence="2">
    <location>
        <begin position="49"/>
        <end position="66"/>
    </location>
</feature>
<evidence type="ECO:0000313" key="4">
    <source>
        <dbReference type="Proteomes" id="UP000515123"/>
    </source>
</evidence>